<comment type="caution">
    <text evidence="2">The sequence shown here is derived from an EMBL/GenBank/DDBJ whole genome shotgun (WGS) entry which is preliminary data.</text>
</comment>
<feature type="transmembrane region" description="Helical" evidence="1">
    <location>
        <begin position="40"/>
        <end position="61"/>
    </location>
</feature>
<evidence type="ECO:0000313" key="3">
    <source>
        <dbReference type="Proteomes" id="UP001335648"/>
    </source>
</evidence>
<reference evidence="2 3" key="1">
    <citation type="journal article" date="2023" name="Mol. Biol. Evol.">
        <title>Genomics of Secondarily Temperate Adaptation in the Only Non-Antarctic Icefish.</title>
        <authorList>
            <person name="Rivera-Colon A.G."/>
            <person name="Rayamajhi N."/>
            <person name="Minhas B.F."/>
            <person name="Madrigal G."/>
            <person name="Bilyk K.T."/>
            <person name="Yoon V."/>
            <person name="Hune M."/>
            <person name="Gregory S."/>
            <person name="Cheng C.H.C."/>
            <person name="Catchen J.M."/>
        </authorList>
    </citation>
    <scope>NUCLEOTIDE SEQUENCE [LARGE SCALE GENOMIC DNA]</scope>
    <source>
        <strain evidence="2">JC2023a</strain>
    </source>
</reference>
<evidence type="ECO:0000313" key="2">
    <source>
        <dbReference type="EMBL" id="KAK5885782.1"/>
    </source>
</evidence>
<accession>A0AAN8BJI3</accession>
<sequence>MTMSCSDAEGNVLVSGSAVHFPTPGASDRRRNVILRTREAVWRGALVLLSVMIGCRGLGAASSRSHLRLLH</sequence>
<evidence type="ECO:0000256" key="1">
    <source>
        <dbReference type="SAM" id="Phobius"/>
    </source>
</evidence>
<dbReference type="EMBL" id="JAULUE010002059">
    <property type="protein sequence ID" value="KAK5885782.1"/>
    <property type="molecule type" value="Genomic_DNA"/>
</dbReference>
<protein>
    <submittedName>
        <fullName evidence="2">Uncharacterized protein</fullName>
    </submittedName>
</protein>
<organism evidence="2 3">
    <name type="scientific">Champsocephalus esox</name>
    <name type="common">pike icefish</name>
    <dbReference type="NCBI Taxonomy" id="159716"/>
    <lineage>
        <taxon>Eukaryota</taxon>
        <taxon>Metazoa</taxon>
        <taxon>Chordata</taxon>
        <taxon>Craniata</taxon>
        <taxon>Vertebrata</taxon>
        <taxon>Euteleostomi</taxon>
        <taxon>Actinopterygii</taxon>
        <taxon>Neopterygii</taxon>
        <taxon>Teleostei</taxon>
        <taxon>Neoteleostei</taxon>
        <taxon>Acanthomorphata</taxon>
        <taxon>Eupercaria</taxon>
        <taxon>Perciformes</taxon>
        <taxon>Notothenioidei</taxon>
        <taxon>Channichthyidae</taxon>
        <taxon>Champsocephalus</taxon>
    </lineage>
</organism>
<proteinExistence type="predicted"/>
<dbReference type="Proteomes" id="UP001335648">
    <property type="component" value="Unassembled WGS sequence"/>
</dbReference>
<dbReference type="AlphaFoldDB" id="A0AAN8BJI3"/>
<gene>
    <name evidence="2" type="ORF">CesoFtcFv8_016883</name>
</gene>
<keyword evidence="1" id="KW-1133">Transmembrane helix</keyword>
<name>A0AAN8BJI3_9TELE</name>
<keyword evidence="1" id="KW-0472">Membrane</keyword>
<keyword evidence="1" id="KW-0812">Transmembrane</keyword>
<keyword evidence="3" id="KW-1185">Reference proteome</keyword>